<reference evidence="1" key="1">
    <citation type="submission" date="2022-08" db="EMBL/GenBank/DDBJ databases">
        <title>Novel Bdellovibrio Species Isolated from Svalbard: Designation Bdellovibrio svalbardensis.</title>
        <authorList>
            <person name="Mitchell R.J."/>
            <person name="Choi S.Y."/>
        </authorList>
    </citation>
    <scope>NUCLEOTIDE SEQUENCE</scope>
    <source>
        <strain evidence="1">PAP01</strain>
    </source>
</reference>
<protein>
    <submittedName>
        <fullName evidence="1">DUF1904 domain-containing protein</fullName>
    </submittedName>
</protein>
<dbReference type="Pfam" id="PF08921">
    <property type="entry name" value="DUF1904"/>
    <property type="match status" value="1"/>
</dbReference>
<accession>A0ABT6DGP2</accession>
<evidence type="ECO:0000313" key="1">
    <source>
        <dbReference type="EMBL" id="MDG0815983.1"/>
    </source>
</evidence>
<evidence type="ECO:0000313" key="2">
    <source>
        <dbReference type="Proteomes" id="UP001152321"/>
    </source>
</evidence>
<sequence>MPHIRMRAMTEEHVAKLSGVLAKELAVAVHTDIDNFTFELVETKFFTQGKATKSYPFVEVLWFPRSQESKNACARIITDHIKELVGKEEDVVVLFKELAKESYYENGKHF</sequence>
<organism evidence="1 2">
    <name type="scientific">Bdellovibrio svalbardensis</name>
    <dbReference type="NCBI Taxonomy" id="2972972"/>
    <lineage>
        <taxon>Bacteria</taxon>
        <taxon>Pseudomonadati</taxon>
        <taxon>Bdellovibrionota</taxon>
        <taxon>Bdellovibrionia</taxon>
        <taxon>Bdellovibrionales</taxon>
        <taxon>Pseudobdellovibrionaceae</taxon>
        <taxon>Bdellovibrio</taxon>
    </lineage>
</organism>
<proteinExistence type="predicted"/>
<dbReference type="InterPro" id="IPR014347">
    <property type="entry name" value="Tautomerase/MIF_sf"/>
</dbReference>
<dbReference type="Gene3D" id="3.30.429.10">
    <property type="entry name" value="Macrophage Migration Inhibitory Factor"/>
    <property type="match status" value="1"/>
</dbReference>
<dbReference type="SUPFAM" id="SSF55331">
    <property type="entry name" value="Tautomerase/MIF"/>
    <property type="match status" value="1"/>
</dbReference>
<dbReference type="RefSeq" id="WP_277577461.1">
    <property type="nucleotide sequence ID" value="NZ_JANRMI010000002.1"/>
</dbReference>
<name>A0ABT6DGP2_9BACT</name>
<gene>
    <name evidence="1" type="ORF">NWE73_06395</name>
</gene>
<keyword evidence="2" id="KW-1185">Reference proteome</keyword>
<dbReference type="InterPro" id="IPR015017">
    <property type="entry name" value="DUF1904"/>
</dbReference>
<dbReference type="EMBL" id="JANRMI010000002">
    <property type="protein sequence ID" value="MDG0815983.1"/>
    <property type="molecule type" value="Genomic_DNA"/>
</dbReference>
<dbReference type="Proteomes" id="UP001152321">
    <property type="component" value="Unassembled WGS sequence"/>
</dbReference>
<comment type="caution">
    <text evidence="1">The sequence shown here is derived from an EMBL/GenBank/DDBJ whole genome shotgun (WGS) entry which is preliminary data.</text>
</comment>